<dbReference type="GO" id="GO:0005657">
    <property type="term" value="C:replication fork"/>
    <property type="evidence" value="ECO:0007669"/>
    <property type="project" value="TreeGrafter"/>
</dbReference>
<dbReference type="OrthoDB" id="1920387at2759"/>
<keyword evidence="2" id="KW-0378">Hydrolase</keyword>
<dbReference type="PANTHER" id="PTHR23274:SF48">
    <property type="entry name" value="ATP-DEPENDENT DNA HELICASE"/>
    <property type="match status" value="1"/>
</dbReference>
<gene>
    <name evidence="2" type="ORF">G2W53_015584</name>
</gene>
<evidence type="ECO:0000313" key="2">
    <source>
        <dbReference type="EMBL" id="KAF7833251.1"/>
    </source>
</evidence>
<keyword evidence="2" id="KW-0067">ATP-binding</keyword>
<dbReference type="EMBL" id="JAAIUW010000005">
    <property type="protein sequence ID" value="KAF7833251.1"/>
    <property type="molecule type" value="Genomic_DNA"/>
</dbReference>
<dbReference type="Pfam" id="PF21530">
    <property type="entry name" value="Pif1_2B_dom"/>
    <property type="match status" value="1"/>
</dbReference>
<comment type="caution">
    <text evidence="2">The sequence shown here is derived from an EMBL/GenBank/DDBJ whole genome shotgun (WGS) entry which is preliminary data.</text>
</comment>
<dbReference type="GO" id="GO:0006260">
    <property type="term" value="P:DNA replication"/>
    <property type="evidence" value="ECO:0007669"/>
    <property type="project" value="TreeGrafter"/>
</dbReference>
<evidence type="ECO:0000313" key="3">
    <source>
        <dbReference type="Proteomes" id="UP000634136"/>
    </source>
</evidence>
<keyword evidence="2" id="KW-0347">Helicase</keyword>
<keyword evidence="3" id="KW-1185">Reference proteome</keyword>
<evidence type="ECO:0000259" key="1">
    <source>
        <dbReference type="Pfam" id="PF21530"/>
    </source>
</evidence>
<sequence>MKNGDGVIGDVLNDDEKVITIPDDILISEESIYFSSDSISNQDLDSELEDVYTTEFHNIIFGSRLSYHELKLKVGAPVMLLRNIDKSMDLCNGTRLIVTIKTV</sequence>
<dbReference type="AlphaFoldDB" id="A0A835C8B9"/>
<dbReference type="GO" id="GO:0004386">
    <property type="term" value="F:helicase activity"/>
    <property type="evidence" value="ECO:0007669"/>
    <property type="project" value="UniProtKB-KW"/>
</dbReference>
<dbReference type="PANTHER" id="PTHR23274">
    <property type="entry name" value="DNA HELICASE-RELATED"/>
    <property type="match status" value="1"/>
</dbReference>
<reference evidence="2" key="1">
    <citation type="submission" date="2020-09" db="EMBL/GenBank/DDBJ databases">
        <title>Genome-Enabled Discovery of Anthraquinone Biosynthesis in Senna tora.</title>
        <authorList>
            <person name="Kang S.-H."/>
            <person name="Pandey R.P."/>
            <person name="Lee C.-M."/>
            <person name="Sim J.-S."/>
            <person name="Jeong J.-T."/>
            <person name="Choi B.-S."/>
            <person name="Jung M."/>
            <person name="Ginzburg D."/>
            <person name="Zhao K."/>
            <person name="Won S.Y."/>
            <person name="Oh T.-J."/>
            <person name="Yu Y."/>
            <person name="Kim N.-H."/>
            <person name="Lee O.R."/>
            <person name="Lee T.-H."/>
            <person name="Bashyal P."/>
            <person name="Kim T.-S."/>
            <person name="Lee W.-H."/>
            <person name="Kawkins C."/>
            <person name="Kim C.-K."/>
            <person name="Kim J.S."/>
            <person name="Ahn B.O."/>
            <person name="Rhee S.Y."/>
            <person name="Sohng J.K."/>
        </authorList>
    </citation>
    <scope>NUCLEOTIDE SEQUENCE</scope>
    <source>
        <tissue evidence="2">Leaf</tissue>
    </source>
</reference>
<feature type="domain" description="DNA helicase Pif1-like 2B" evidence="1">
    <location>
        <begin position="55"/>
        <end position="99"/>
    </location>
</feature>
<keyword evidence="2" id="KW-0547">Nucleotide-binding</keyword>
<dbReference type="InterPro" id="IPR049163">
    <property type="entry name" value="Pif1-like_2B_dom"/>
</dbReference>
<accession>A0A835C8B9</accession>
<organism evidence="2 3">
    <name type="scientific">Senna tora</name>
    <dbReference type="NCBI Taxonomy" id="362788"/>
    <lineage>
        <taxon>Eukaryota</taxon>
        <taxon>Viridiplantae</taxon>
        <taxon>Streptophyta</taxon>
        <taxon>Embryophyta</taxon>
        <taxon>Tracheophyta</taxon>
        <taxon>Spermatophyta</taxon>
        <taxon>Magnoliopsida</taxon>
        <taxon>eudicotyledons</taxon>
        <taxon>Gunneridae</taxon>
        <taxon>Pentapetalae</taxon>
        <taxon>rosids</taxon>
        <taxon>fabids</taxon>
        <taxon>Fabales</taxon>
        <taxon>Fabaceae</taxon>
        <taxon>Caesalpinioideae</taxon>
        <taxon>Cassia clade</taxon>
        <taxon>Senna</taxon>
    </lineage>
</organism>
<protein>
    <submittedName>
        <fullName evidence="2">ATP-dependent DNA helicase PIF1-like</fullName>
    </submittedName>
</protein>
<proteinExistence type="predicted"/>
<name>A0A835C8B9_9FABA</name>
<dbReference type="Proteomes" id="UP000634136">
    <property type="component" value="Unassembled WGS sequence"/>
</dbReference>